<feature type="binding site" evidence="5">
    <location>
        <position position="352"/>
    </location>
    <ligand>
        <name>substrate</name>
    </ligand>
</feature>
<dbReference type="NCBIfam" id="TIGR01048">
    <property type="entry name" value="lysA"/>
    <property type="match status" value="1"/>
</dbReference>
<keyword evidence="2 5" id="KW-0210">Decarboxylase</keyword>
<feature type="binding site" evidence="5">
    <location>
        <position position="316"/>
    </location>
    <ligand>
        <name>substrate</name>
    </ligand>
</feature>
<feature type="modified residue" description="N6-(pyridoxal phosphate)lysine" evidence="5">
    <location>
        <position position="61"/>
    </location>
</feature>
<protein>
    <recommendedName>
        <fullName evidence="5 6">Diaminopimelate decarboxylase</fullName>
        <shortName evidence="5">DAP decarboxylase</shortName>
        <shortName evidence="5">DAPDC</shortName>
        <ecNumber evidence="5 6">4.1.1.20</ecNumber>
    </recommendedName>
</protein>
<dbReference type="HAMAP" id="MF_02120">
    <property type="entry name" value="LysA"/>
    <property type="match status" value="1"/>
</dbReference>
<feature type="binding site" evidence="5">
    <location>
        <position position="236"/>
    </location>
    <ligand>
        <name>pyridoxal 5'-phosphate</name>
        <dbReference type="ChEBI" id="CHEBI:597326"/>
    </ligand>
</feature>
<keyword evidence="5" id="KW-0028">Amino-acid biosynthesis</keyword>
<dbReference type="InterPro" id="IPR029066">
    <property type="entry name" value="PLP-binding_barrel"/>
</dbReference>
<dbReference type="PANTHER" id="PTHR43727">
    <property type="entry name" value="DIAMINOPIMELATE DECARBOXYLASE"/>
    <property type="match status" value="1"/>
</dbReference>
<dbReference type="CDD" id="cd06828">
    <property type="entry name" value="PLPDE_III_DapDC"/>
    <property type="match status" value="1"/>
</dbReference>
<keyword evidence="4 5" id="KW-0456">Lyase</keyword>
<organism evidence="10 11">
    <name type="scientific">Janthinobacterium fluminis</name>
    <dbReference type="NCBI Taxonomy" id="2987524"/>
    <lineage>
        <taxon>Bacteria</taxon>
        <taxon>Pseudomonadati</taxon>
        <taxon>Pseudomonadota</taxon>
        <taxon>Betaproteobacteria</taxon>
        <taxon>Burkholderiales</taxon>
        <taxon>Oxalobacteraceae</taxon>
        <taxon>Janthinobacterium</taxon>
    </lineage>
</organism>
<keyword evidence="11" id="KW-1185">Reference proteome</keyword>
<dbReference type="Proteomes" id="UP001221208">
    <property type="component" value="Unassembled WGS sequence"/>
</dbReference>
<feature type="binding site" evidence="5">
    <location>
        <position position="387"/>
    </location>
    <ligand>
        <name>substrate</name>
    </ligand>
</feature>
<accession>A0ABT5K0L1</accession>
<dbReference type="PANTHER" id="PTHR43727:SF2">
    <property type="entry name" value="GROUP IV DECARBOXYLASE"/>
    <property type="match status" value="1"/>
</dbReference>
<dbReference type="RefSeq" id="WP_273671251.1">
    <property type="nucleotide sequence ID" value="NZ_JAQQXR010000004.1"/>
</dbReference>
<keyword evidence="5 7" id="KW-0457">Lysine biosynthesis</keyword>
<dbReference type="GO" id="GO:0008836">
    <property type="term" value="F:diaminopimelate decarboxylase activity"/>
    <property type="evidence" value="ECO:0007669"/>
    <property type="project" value="UniProtKB-EC"/>
</dbReference>
<feature type="binding site" evidence="5">
    <location>
        <position position="280"/>
    </location>
    <ligand>
        <name>substrate</name>
    </ligand>
</feature>
<dbReference type="Gene3D" id="3.20.20.10">
    <property type="entry name" value="Alanine racemase"/>
    <property type="match status" value="1"/>
</dbReference>
<comment type="caution">
    <text evidence="10">The sequence shown here is derived from an EMBL/GenBank/DDBJ whole genome shotgun (WGS) entry which is preliminary data.</text>
</comment>
<dbReference type="PRINTS" id="PR01179">
    <property type="entry name" value="ODADCRBXLASE"/>
</dbReference>
<proteinExistence type="inferred from homology"/>
<name>A0ABT5K0L1_9BURK</name>
<dbReference type="PROSITE" id="PS00878">
    <property type="entry name" value="ODR_DC_2_1"/>
    <property type="match status" value="1"/>
</dbReference>
<evidence type="ECO:0000313" key="10">
    <source>
        <dbReference type="EMBL" id="MDC8758507.1"/>
    </source>
</evidence>
<dbReference type="Pfam" id="PF00278">
    <property type="entry name" value="Orn_DAP_Arg_deC"/>
    <property type="match status" value="1"/>
</dbReference>
<comment type="subunit">
    <text evidence="5">Homodimer.</text>
</comment>
<feature type="binding site" evidence="5">
    <location>
        <position position="387"/>
    </location>
    <ligand>
        <name>pyridoxal 5'-phosphate</name>
        <dbReference type="ChEBI" id="CHEBI:597326"/>
    </ligand>
</feature>
<dbReference type="EC" id="4.1.1.20" evidence="5 6"/>
<evidence type="ECO:0000256" key="6">
    <source>
        <dbReference type="NCBIfam" id="TIGR01048"/>
    </source>
</evidence>
<dbReference type="InterPro" id="IPR022653">
    <property type="entry name" value="De-COase2_pyr-phos_BS"/>
</dbReference>
<evidence type="ECO:0000313" key="11">
    <source>
        <dbReference type="Proteomes" id="UP001221208"/>
    </source>
</evidence>
<dbReference type="SUPFAM" id="SSF51419">
    <property type="entry name" value="PLP-binding barrel"/>
    <property type="match status" value="1"/>
</dbReference>
<dbReference type="InterPro" id="IPR022643">
    <property type="entry name" value="De-COase2_C"/>
</dbReference>
<comment type="cofactor">
    <cofactor evidence="1 5 7">
        <name>pyridoxal 5'-phosphate</name>
        <dbReference type="ChEBI" id="CHEBI:597326"/>
    </cofactor>
</comment>
<feature type="binding site" evidence="5">
    <location>
        <position position="320"/>
    </location>
    <ligand>
        <name>substrate</name>
    </ligand>
</feature>
<dbReference type="SUPFAM" id="SSF50621">
    <property type="entry name" value="Alanine racemase C-terminal domain-like"/>
    <property type="match status" value="1"/>
</dbReference>
<evidence type="ECO:0000256" key="1">
    <source>
        <dbReference type="ARBA" id="ARBA00001933"/>
    </source>
</evidence>
<dbReference type="PRINTS" id="PR01181">
    <property type="entry name" value="DAPDCRBXLASE"/>
</dbReference>
<keyword evidence="3 5" id="KW-0663">Pyridoxal phosphate</keyword>
<feature type="domain" description="Orn/DAP/Arg decarboxylase 2 C-terminal" evidence="8">
    <location>
        <begin position="36"/>
        <end position="385"/>
    </location>
</feature>
<comment type="function">
    <text evidence="5">Specifically catalyzes the decarboxylation of meso-diaminopimelate (meso-DAP) to L-lysine.</text>
</comment>
<dbReference type="InterPro" id="IPR000183">
    <property type="entry name" value="Orn/DAP/Arg_de-COase"/>
</dbReference>
<evidence type="ECO:0000256" key="4">
    <source>
        <dbReference type="ARBA" id="ARBA00023239"/>
    </source>
</evidence>
<comment type="pathway">
    <text evidence="5 7">Amino-acid biosynthesis; L-lysine biosynthesis via DAP pathway; L-lysine from DL-2,6-diaminopimelate: step 1/1.</text>
</comment>
<dbReference type="InterPro" id="IPR002986">
    <property type="entry name" value="DAP_deCOOHase_LysA"/>
</dbReference>
<reference evidence="10 11" key="1">
    <citation type="submission" date="2022-10" db="EMBL/GenBank/DDBJ databases">
        <title>Janthinobacterium sp. hw3 Genome sequencing.</title>
        <authorList>
            <person name="Park S."/>
        </authorList>
    </citation>
    <scope>NUCLEOTIDE SEQUENCE [LARGE SCALE GENOMIC DNA]</scope>
    <source>
        <strain evidence="11">hw3</strain>
    </source>
</reference>
<dbReference type="InterPro" id="IPR009006">
    <property type="entry name" value="Ala_racemase/Decarboxylase_C"/>
</dbReference>
<evidence type="ECO:0000259" key="8">
    <source>
        <dbReference type="Pfam" id="PF00278"/>
    </source>
</evidence>
<evidence type="ECO:0000256" key="2">
    <source>
        <dbReference type="ARBA" id="ARBA00022793"/>
    </source>
</evidence>
<sequence>MPTRAHAAPRQRKHTMTRISEQTLAQLAQQHGTPLWVYDAALIRERIAQLSSFDTVRFAQKACSNIHLLALMREAGAHVDAVSLGEIERALQAGFTTDGSGGAAGLVFTCDLFDRATLRRVVEAKVEVNAGSIDMLHQLGAVSPGHRVWLRINPGFGHGHSNKTNTGGENSKHGIWHSELKDALALIRQYGLHLVGLHMHIGSGVDYSHLQQVCGTMVDLVTGMGHDVEAISTGGGLSVPYREGEQPVDTAHYFALWDAARKQIETHLGHPVRMEIEPGRFLVAEAGLLVTEVRATKQMGGNHFTLLDTGFSELMRPAMYGSYHEMTVLARDGRDLRAQDARATVVGGPLCESGDVFTQLEGGVVETRLLPRAQVGDYVVMHGAGAYGASMSSNYNSRPHAAEYLVDGAQSRLIRRRQTVEELIALERLD</sequence>
<comment type="similarity">
    <text evidence="5">Belongs to the Orn/Lys/Arg decarboxylase class-II family. LysA subfamily.</text>
</comment>
<dbReference type="Gene3D" id="2.40.37.10">
    <property type="entry name" value="Lyase, Ornithine Decarboxylase, Chain A, domain 1"/>
    <property type="match status" value="1"/>
</dbReference>
<evidence type="ECO:0000256" key="5">
    <source>
        <dbReference type="HAMAP-Rule" id="MF_02120"/>
    </source>
</evidence>
<dbReference type="Pfam" id="PF02784">
    <property type="entry name" value="Orn_Arg_deC_N"/>
    <property type="match status" value="1"/>
</dbReference>
<evidence type="ECO:0000256" key="7">
    <source>
        <dbReference type="RuleBase" id="RU003738"/>
    </source>
</evidence>
<feature type="binding site" evidence="5">
    <location>
        <begin position="277"/>
        <end position="280"/>
    </location>
    <ligand>
        <name>pyridoxal 5'-phosphate</name>
        <dbReference type="ChEBI" id="CHEBI:597326"/>
    </ligand>
</feature>
<evidence type="ECO:0000256" key="3">
    <source>
        <dbReference type="ARBA" id="ARBA00022898"/>
    </source>
</evidence>
<comment type="catalytic activity">
    <reaction evidence="5 7">
        <text>meso-2,6-diaminopimelate + H(+) = L-lysine + CO2</text>
        <dbReference type="Rhea" id="RHEA:15101"/>
        <dbReference type="ChEBI" id="CHEBI:15378"/>
        <dbReference type="ChEBI" id="CHEBI:16526"/>
        <dbReference type="ChEBI" id="CHEBI:32551"/>
        <dbReference type="ChEBI" id="CHEBI:57791"/>
        <dbReference type="EC" id="4.1.1.20"/>
    </reaction>
</comment>
<dbReference type="EMBL" id="JAQQXR010000004">
    <property type="protein sequence ID" value="MDC8758507.1"/>
    <property type="molecule type" value="Genomic_DNA"/>
</dbReference>
<dbReference type="InterPro" id="IPR022644">
    <property type="entry name" value="De-COase2_N"/>
</dbReference>
<evidence type="ECO:0000259" key="9">
    <source>
        <dbReference type="Pfam" id="PF02784"/>
    </source>
</evidence>
<gene>
    <name evidence="5 10" type="primary">lysA</name>
    <name evidence="10" type="ORF">OIK44_13075</name>
</gene>
<feature type="domain" description="Orn/DAP/Arg decarboxylase 2 N-terminal" evidence="9">
    <location>
        <begin position="53"/>
        <end position="284"/>
    </location>
</feature>